<proteinExistence type="predicted"/>
<dbReference type="CDD" id="cd00761">
    <property type="entry name" value="Glyco_tranf_GTA_type"/>
    <property type="match status" value="1"/>
</dbReference>
<evidence type="ECO:0000313" key="3">
    <source>
        <dbReference type="EMBL" id="GET13139.1"/>
    </source>
</evidence>
<sequence>MKFSIIIPVYNASKYLESTIESIVSQDFTDYEIILVDDGSSDDSWKLCKQFSQKFKNIRCFTKENGGASSARNYGIDKAIGEYIVFVDSDDKLVSNSLTKVNDEIEDEDAIVVNYITSSNNDGIYEVEVDTKEFMKFNGSGNLFTDVLDEYMAKGYQVPWNPYQTIFKTTFVKEHNILFNTEYTVAEDADYFLELSQYVNKFKITDVPLVIYNVDSEGSLIKTQSYINLISQLKVFKKFFDLASNKNNIVAKRYFANRFANVVILVGYVKERTYRKKLIDYINSNIGILKWTTDKFKYRLLHIFLNLVGLPMTIMILNYQRRAIRILRKKYKLFAT</sequence>
<dbReference type="AlphaFoldDB" id="A0A6F9Y6I3"/>
<gene>
    <name evidence="3" type="ORF">SN811_16390</name>
</gene>
<evidence type="ECO:0000259" key="2">
    <source>
        <dbReference type="Pfam" id="PF00535"/>
    </source>
</evidence>
<keyword evidence="3" id="KW-0808">Transferase</keyword>
<dbReference type="Gene3D" id="3.90.550.10">
    <property type="entry name" value="Spore Coat Polysaccharide Biosynthesis Protein SpsA, Chain A"/>
    <property type="match status" value="1"/>
</dbReference>
<organism evidence="3 4">
    <name type="scientific">Ligilactobacillus agilis</name>
    <dbReference type="NCBI Taxonomy" id="1601"/>
    <lineage>
        <taxon>Bacteria</taxon>
        <taxon>Bacillati</taxon>
        <taxon>Bacillota</taxon>
        <taxon>Bacilli</taxon>
        <taxon>Lactobacillales</taxon>
        <taxon>Lactobacillaceae</taxon>
        <taxon>Ligilactobacillus</taxon>
    </lineage>
</organism>
<dbReference type="GO" id="GO:0016758">
    <property type="term" value="F:hexosyltransferase activity"/>
    <property type="evidence" value="ECO:0007669"/>
    <property type="project" value="UniProtKB-ARBA"/>
</dbReference>
<reference evidence="3 4" key="1">
    <citation type="submission" date="2019-10" db="EMBL/GenBank/DDBJ databases">
        <title>Lactobacillus agilis SN811 Whole Genome Sequencing Project.</title>
        <authorList>
            <person name="Suzuki S."/>
            <person name="Endo A."/>
            <person name="Maeno S."/>
            <person name="Shiwa Y."/>
            <person name="Matsutani M."/>
            <person name="Kajikawa A."/>
        </authorList>
    </citation>
    <scope>NUCLEOTIDE SEQUENCE [LARGE SCALE GENOMIC DNA]</scope>
    <source>
        <strain evidence="3 4">SN811</strain>
    </source>
</reference>
<keyword evidence="1" id="KW-1133">Transmembrane helix</keyword>
<name>A0A6F9Y6I3_9LACO</name>
<dbReference type="Proteomes" id="UP000494160">
    <property type="component" value="Unassembled WGS sequence"/>
</dbReference>
<evidence type="ECO:0000256" key="1">
    <source>
        <dbReference type="SAM" id="Phobius"/>
    </source>
</evidence>
<dbReference type="PANTHER" id="PTHR22916:SF3">
    <property type="entry name" value="UDP-GLCNAC:BETAGAL BETA-1,3-N-ACETYLGLUCOSAMINYLTRANSFERASE-LIKE PROTEIN 1"/>
    <property type="match status" value="1"/>
</dbReference>
<dbReference type="Pfam" id="PF00535">
    <property type="entry name" value="Glycos_transf_2"/>
    <property type="match status" value="1"/>
</dbReference>
<feature type="transmembrane region" description="Helical" evidence="1">
    <location>
        <begin position="300"/>
        <end position="319"/>
    </location>
</feature>
<dbReference type="RefSeq" id="WP_172577655.1">
    <property type="nucleotide sequence ID" value="NZ_BLAP01000065.1"/>
</dbReference>
<protein>
    <submittedName>
        <fullName evidence="3">Glycosyl transferase</fullName>
    </submittedName>
</protein>
<dbReference type="InterPro" id="IPR029044">
    <property type="entry name" value="Nucleotide-diphossugar_trans"/>
</dbReference>
<feature type="domain" description="Glycosyltransferase 2-like" evidence="2">
    <location>
        <begin position="4"/>
        <end position="128"/>
    </location>
</feature>
<dbReference type="SUPFAM" id="SSF53448">
    <property type="entry name" value="Nucleotide-diphospho-sugar transferases"/>
    <property type="match status" value="1"/>
</dbReference>
<accession>A0A6F9Y6I3</accession>
<dbReference type="InterPro" id="IPR001173">
    <property type="entry name" value="Glyco_trans_2-like"/>
</dbReference>
<comment type="caution">
    <text evidence="3">The sequence shown here is derived from an EMBL/GenBank/DDBJ whole genome shotgun (WGS) entry which is preliminary data.</text>
</comment>
<keyword evidence="1" id="KW-0472">Membrane</keyword>
<dbReference type="PANTHER" id="PTHR22916">
    <property type="entry name" value="GLYCOSYLTRANSFERASE"/>
    <property type="match status" value="1"/>
</dbReference>
<keyword evidence="1" id="KW-0812">Transmembrane</keyword>
<dbReference type="EMBL" id="BLAP01000065">
    <property type="protein sequence ID" value="GET13139.1"/>
    <property type="molecule type" value="Genomic_DNA"/>
</dbReference>
<evidence type="ECO:0000313" key="4">
    <source>
        <dbReference type="Proteomes" id="UP000494160"/>
    </source>
</evidence>